<evidence type="ECO:0000313" key="3">
    <source>
        <dbReference type="Proteomes" id="UP001054252"/>
    </source>
</evidence>
<evidence type="ECO:0000313" key="2">
    <source>
        <dbReference type="EMBL" id="GKV46069.1"/>
    </source>
</evidence>
<evidence type="ECO:0000256" key="1">
    <source>
        <dbReference type="SAM" id="MobiDB-lite"/>
    </source>
</evidence>
<proteinExistence type="predicted"/>
<reference evidence="2 3" key="1">
    <citation type="journal article" date="2021" name="Commun. Biol.">
        <title>The genome of Shorea leprosula (Dipterocarpaceae) highlights the ecological relevance of drought in aseasonal tropical rainforests.</title>
        <authorList>
            <person name="Ng K.K.S."/>
            <person name="Kobayashi M.J."/>
            <person name="Fawcett J.A."/>
            <person name="Hatakeyama M."/>
            <person name="Paape T."/>
            <person name="Ng C.H."/>
            <person name="Ang C.C."/>
            <person name="Tnah L.H."/>
            <person name="Lee C.T."/>
            <person name="Nishiyama T."/>
            <person name="Sese J."/>
            <person name="O'Brien M.J."/>
            <person name="Copetti D."/>
            <person name="Mohd Noor M.I."/>
            <person name="Ong R.C."/>
            <person name="Putra M."/>
            <person name="Sireger I.Z."/>
            <person name="Indrioko S."/>
            <person name="Kosugi Y."/>
            <person name="Izuno A."/>
            <person name="Isagi Y."/>
            <person name="Lee S.L."/>
            <person name="Shimizu K.K."/>
        </authorList>
    </citation>
    <scope>NUCLEOTIDE SEQUENCE [LARGE SCALE GENOMIC DNA]</scope>
    <source>
        <strain evidence="2">214</strain>
    </source>
</reference>
<feature type="compositionally biased region" description="Polar residues" evidence="1">
    <location>
        <begin position="12"/>
        <end position="24"/>
    </location>
</feature>
<accession>A0AAV5M8B1</accession>
<comment type="caution">
    <text evidence="2">The sequence shown here is derived from an EMBL/GenBank/DDBJ whole genome shotgun (WGS) entry which is preliminary data.</text>
</comment>
<dbReference type="AlphaFoldDB" id="A0AAV5M8B1"/>
<feature type="region of interest" description="Disordered" evidence="1">
    <location>
        <begin position="1"/>
        <end position="64"/>
    </location>
</feature>
<dbReference type="Gene3D" id="1.20.5.4130">
    <property type="match status" value="1"/>
</dbReference>
<sequence length="281" mass="31361">MASPSAVMEQPNMESDSGDTSVAQLQEIVVPPSEDQHTGDASVGQLQENAVPPSEDSQTGDASVGQLQEIIIPPSKDPQTGDAPVAQLQEYAFPPPEYSATEVTWPPLERLHEEVRLYLRKLRNSSNQIPKELNTLRSVLEDTIPVAEDAERYHDDIMVKIWIAEMNDVLYDTGDIFWKMKYGMSLGQSVEVQSSANKPWKLIPNLFNKISRFMHSYRGKGMVSSKVKDRTVRLEKILGEGKQLLKGIPDERTQPGLQSTLTTPGTILSLFEFAIFLGFFL</sequence>
<keyword evidence="3" id="KW-1185">Reference proteome</keyword>
<dbReference type="EMBL" id="BPVZ01000202">
    <property type="protein sequence ID" value="GKV46069.1"/>
    <property type="molecule type" value="Genomic_DNA"/>
</dbReference>
<gene>
    <name evidence="2" type="ORF">SLEP1_g53081</name>
</gene>
<organism evidence="2 3">
    <name type="scientific">Rubroshorea leprosula</name>
    <dbReference type="NCBI Taxonomy" id="152421"/>
    <lineage>
        <taxon>Eukaryota</taxon>
        <taxon>Viridiplantae</taxon>
        <taxon>Streptophyta</taxon>
        <taxon>Embryophyta</taxon>
        <taxon>Tracheophyta</taxon>
        <taxon>Spermatophyta</taxon>
        <taxon>Magnoliopsida</taxon>
        <taxon>eudicotyledons</taxon>
        <taxon>Gunneridae</taxon>
        <taxon>Pentapetalae</taxon>
        <taxon>rosids</taxon>
        <taxon>malvids</taxon>
        <taxon>Malvales</taxon>
        <taxon>Dipterocarpaceae</taxon>
        <taxon>Rubroshorea</taxon>
    </lineage>
</organism>
<dbReference type="Proteomes" id="UP001054252">
    <property type="component" value="Unassembled WGS sequence"/>
</dbReference>
<protein>
    <recommendedName>
        <fullName evidence="4">Rx N-terminal domain-containing protein</fullName>
    </recommendedName>
</protein>
<name>A0AAV5M8B1_9ROSI</name>
<evidence type="ECO:0008006" key="4">
    <source>
        <dbReference type="Google" id="ProtNLM"/>
    </source>
</evidence>